<accession>A0A8S5SFJ4</accession>
<protein>
    <submittedName>
        <fullName evidence="1">Extracellular hemoglobin linker domain protein</fullName>
    </submittedName>
</protein>
<sequence>MSKRYKMTRKMKQDLPYDKVIEETPFHNLDTEASVYWFGFFCSAGSSWRGTITFRHRSKHQLEKLTRFIKAADRRVIPKVKLELDKEKDSIYYEYSVQSLKLANDLKGSRAIPPRPISPELVHHFVRGFLDGYSNFGKEVKEKYYYRRFKSILNVSSDIELVDAIYKDAHIFYNRKRYWFELKRRFAVERLERLKRAKSAKAIEEIMPPDEIFPDYVPTLTPREVSETLAAI</sequence>
<name>A0A8S5SFJ4_9CAUD</name>
<evidence type="ECO:0000313" key="1">
    <source>
        <dbReference type="EMBL" id="DAF49789.1"/>
    </source>
</evidence>
<organism evidence="1">
    <name type="scientific">Myoviridae sp. ctyhJ29</name>
    <dbReference type="NCBI Taxonomy" id="2827719"/>
    <lineage>
        <taxon>Viruses</taxon>
        <taxon>Duplodnaviria</taxon>
        <taxon>Heunggongvirae</taxon>
        <taxon>Uroviricota</taxon>
        <taxon>Caudoviricetes</taxon>
    </lineage>
</organism>
<reference evidence="1" key="1">
    <citation type="journal article" date="2021" name="Proc. Natl. Acad. Sci. U.S.A.">
        <title>A Catalog of Tens of Thousands of Viruses from Human Metagenomes Reveals Hidden Associations with Chronic Diseases.</title>
        <authorList>
            <person name="Tisza M.J."/>
            <person name="Buck C.B."/>
        </authorList>
    </citation>
    <scope>NUCLEOTIDE SEQUENCE</scope>
    <source>
        <strain evidence="1">CtyhJ29</strain>
    </source>
</reference>
<proteinExistence type="predicted"/>
<dbReference type="EMBL" id="BK032588">
    <property type="protein sequence ID" value="DAF49789.1"/>
    <property type="molecule type" value="Genomic_DNA"/>
</dbReference>